<keyword evidence="3" id="KW-1185">Reference proteome</keyword>
<feature type="chain" id="PRO_5018227425" description="PKD domain-containing protein" evidence="1">
    <location>
        <begin position="27"/>
        <end position="768"/>
    </location>
</feature>
<feature type="signal peptide" evidence="1">
    <location>
        <begin position="1"/>
        <end position="26"/>
    </location>
</feature>
<dbReference type="InterPro" id="IPR013783">
    <property type="entry name" value="Ig-like_fold"/>
</dbReference>
<evidence type="ECO:0000256" key="1">
    <source>
        <dbReference type="SAM" id="SignalP"/>
    </source>
</evidence>
<dbReference type="Gene3D" id="2.60.40.10">
    <property type="entry name" value="Immunoglobulins"/>
    <property type="match status" value="1"/>
</dbReference>
<reference evidence="2 3" key="1">
    <citation type="submission" date="2018-11" db="EMBL/GenBank/DDBJ databases">
        <title>Genome sequence of strain 7197.</title>
        <authorList>
            <person name="Gao J."/>
            <person name="Sun J."/>
        </authorList>
    </citation>
    <scope>NUCLEOTIDE SEQUENCE [LARGE SCALE GENOMIC DNA]</scope>
    <source>
        <strain evidence="2 3">7197</strain>
    </source>
</reference>
<dbReference type="EMBL" id="RQPI01000004">
    <property type="protein sequence ID" value="RQW12031.1"/>
    <property type="molecule type" value="Genomic_DNA"/>
</dbReference>
<dbReference type="RefSeq" id="WP_124695437.1">
    <property type="nucleotide sequence ID" value="NZ_JBHUFE010000026.1"/>
</dbReference>
<proteinExistence type="predicted"/>
<dbReference type="Proteomes" id="UP000282529">
    <property type="component" value="Unassembled WGS sequence"/>
</dbReference>
<keyword evidence="1" id="KW-0732">Signal</keyword>
<gene>
    <name evidence="2" type="ORF">EH198_10305</name>
</gene>
<dbReference type="OrthoDB" id="174569at2"/>
<accession>A0A3N9P728</accession>
<evidence type="ECO:0000313" key="3">
    <source>
        <dbReference type="Proteomes" id="UP000282529"/>
    </source>
</evidence>
<comment type="caution">
    <text evidence="2">The sequence shown here is derived from an EMBL/GenBank/DDBJ whole genome shotgun (WGS) entry which is preliminary data.</text>
</comment>
<dbReference type="AlphaFoldDB" id="A0A3N9P728"/>
<evidence type="ECO:0008006" key="4">
    <source>
        <dbReference type="Google" id="ProtNLM"/>
    </source>
</evidence>
<organism evidence="2 3">
    <name type="scientific">Paenibacillus rhizophilus</name>
    <dbReference type="NCBI Taxonomy" id="1850366"/>
    <lineage>
        <taxon>Bacteria</taxon>
        <taxon>Bacillati</taxon>
        <taxon>Bacillota</taxon>
        <taxon>Bacilli</taxon>
        <taxon>Bacillales</taxon>
        <taxon>Paenibacillaceae</taxon>
        <taxon>Paenibacillus</taxon>
    </lineage>
</organism>
<name>A0A3N9P728_9BACL</name>
<sequence length="768" mass="83968">MKRISKILISFILLSSILTEPTSVKAAETTSATVAIPVNTGLVGDDNAEKSYALDLPSGVSAAAINTNSLKYTGNNTLDGSITVENGKIKLKLKGVANTKTLTDLVGYQSSFEAEFYTNPSNSIWRYSDGVRWQINEYSEASDTLISHDLPAEDSSIPSDHPPRTVVSAAPMQDTNYLKWYDGAKTKVIDSKYIIPSTIKPVWVKDLSSGTIKEPPKFKNGKVIVNYAIPWFVVPTGPDAGKIRLQTYEDVSDETTHPLVGHAQGRKYMVHVYYHYTADAKVPSYSYSGSVSFNYSPITEPTLDGSVVVVKPNPNPTKGDGSDLLVTLKVNGELLAFTDSSNIEEWIFYAKESGSNEVKMKKDYGKVLTSSRTFDDFKIPKEKFASGEYEQEYTLTVTVRFSKPLISAGGDIPSLTKTMKAKVGVYTGPQPSYMPDPTPTPPSGKPPVAVLDVPDTVVAGENFTISGGGSYDPDGTIKSYIWDTPAVVDAISGKYGETEYPLSATGTTQTVVLEVVDNDGLSGVTSKKIDVVAPVPQAKVEVKGSLKQNRRVTLHNASRNKADDFPLVESKTQFTVVPISGGAASDIKYSGSLSGVNDKDILFRQPGTYRATITVENTAGYTGTSSTTFVIVPDETPTVLISVPRESYRDPSNGNKASSTIDDLSFSPDYDYLARRLWEYRYDSNNNGSFDDESWVILSNDNENRLTFMPTQVGRYEIKLTVFEEFGQPTINEFVTDADRRSADSGTQNSIEKIITVYNRAPVTDWTW</sequence>
<evidence type="ECO:0000313" key="2">
    <source>
        <dbReference type="EMBL" id="RQW12031.1"/>
    </source>
</evidence>
<protein>
    <recommendedName>
        <fullName evidence="4">PKD domain-containing protein</fullName>
    </recommendedName>
</protein>